<keyword evidence="8 11" id="KW-1133">Transmembrane helix</keyword>
<dbReference type="GO" id="GO:0046920">
    <property type="term" value="F:alpha-(1-&gt;3)-fucosyltransferase activity"/>
    <property type="evidence" value="ECO:0007669"/>
    <property type="project" value="TreeGrafter"/>
</dbReference>
<comment type="caution">
    <text evidence="14">The sequence shown here is derived from an EMBL/GenBank/DDBJ whole genome shotgun (WGS) entry which is preliminary data.</text>
</comment>
<dbReference type="EC" id="2.4.1.-" evidence="11"/>
<keyword evidence="11" id="KW-0333">Golgi apparatus</keyword>
<sequence length="528" mass="60791">MSDMIINDSVPVDKKWSELIRYNIFIMKLVEFVISLILMIIPFILSGEGVMHCLAVAPTLVLSLMFIVLYLVDQVHGVAEQLYLSQQISLNVAAFFLVLLENEPKGAVVALLLNIIPHIVEPVDLINCLVAAPTLMISTQIMILYVVDQVQGDKENDKTPIPVILWWTTGFPGTEEMRQCPNNIICIVSSNNIIEDSVHSYLFYASNIDFNNLPLPRKDVVWGLYHEESPRNVEELSHEETLILFNYSSTFSRHSDIPFPLQYLESIKDITSTKFFIPTDNKNSIKDIAPIMYLQTDCETATERDKYVKELMRYIKVDSYGGCLKNKQMPARFIDDYLNRLNDDNFLHFIARYKFVLAIENGVCDDYITEKLWRAIKVGTVPIYFGSPTVKDWLPNENSAILLEDYPTPKLLSDYLKRLDNDNNLYERHLEHKTKQLISNMRLLNELKLRPYQTDALKVAEEFECFICKKLHEQKLGKVIKSVVNKLHYNCPQPVSALTLNVNPNNDWIFSWQTAAIKAKEIKQRVLG</sequence>
<keyword evidence="6 11" id="KW-0812">Transmembrane</keyword>
<gene>
    <name evidence="14" type="ORF">PIBRA_LOCUS952</name>
</gene>
<evidence type="ECO:0000256" key="1">
    <source>
        <dbReference type="ARBA" id="ARBA00004447"/>
    </source>
</evidence>
<organism evidence="14 15">
    <name type="scientific">Pieris brassicae</name>
    <name type="common">White butterfly</name>
    <name type="synonym">Large white butterfly</name>
    <dbReference type="NCBI Taxonomy" id="7116"/>
    <lineage>
        <taxon>Eukaryota</taxon>
        <taxon>Metazoa</taxon>
        <taxon>Ecdysozoa</taxon>
        <taxon>Arthropoda</taxon>
        <taxon>Hexapoda</taxon>
        <taxon>Insecta</taxon>
        <taxon>Pterygota</taxon>
        <taxon>Neoptera</taxon>
        <taxon>Endopterygota</taxon>
        <taxon>Lepidoptera</taxon>
        <taxon>Glossata</taxon>
        <taxon>Ditrysia</taxon>
        <taxon>Papilionoidea</taxon>
        <taxon>Pieridae</taxon>
        <taxon>Pierinae</taxon>
        <taxon>Pieris</taxon>
    </lineage>
</organism>
<comment type="similarity">
    <text evidence="3 11">Belongs to the glycosyltransferase 10 family.</text>
</comment>
<dbReference type="PANTHER" id="PTHR11929">
    <property type="entry name" value="ALPHA- 1,3 -FUCOSYLTRANSFERASE"/>
    <property type="match status" value="1"/>
</dbReference>
<comment type="caution">
    <text evidence="11">Lacks conserved residue(s) required for the propagation of feature annotation.</text>
</comment>
<dbReference type="EMBL" id="CALOZG010000001">
    <property type="protein sequence ID" value="CAH3907830.1"/>
    <property type="molecule type" value="Genomic_DNA"/>
</dbReference>
<evidence type="ECO:0000313" key="15">
    <source>
        <dbReference type="Proteomes" id="UP001152562"/>
    </source>
</evidence>
<keyword evidence="7" id="KW-0735">Signal-anchor</keyword>
<dbReference type="FunFam" id="3.40.50.11660:FF:000002">
    <property type="entry name" value="Alpha-(1,3)-fucosyltransferase"/>
    <property type="match status" value="1"/>
</dbReference>
<evidence type="ECO:0000256" key="4">
    <source>
        <dbReference type="ARBA" id="ARBA00022676"/>
    </source>
</evidence>
<dbReference type="Gene3D" id="3.40.50.11660">
    <property type="entry name" value="Glycosyl transferase family 10, C-terminal domain"/>
    <property type="match status" value="1"/>
</dbReference>
<dbReference type="InterPro" id="IPR031481">
    <property type="entry name" value="Glyco_tran_10_N"/>
</dbReference>
<dbReference type="SUPFAM" id="SSF53756">
    <property type="entry name" value="UDP-Glycosyltransferase/glycogen phosphorylase"/>
    <property type="match status" value="1"/>
</dbReference>
<evidence type="ECO:0000256" key="8">
    <source>
        <dbReference type="ARBA" id="ARBA00022989"/>
    </source>
</evidence>
<comment type="pathway">
    <text evidence="2">Protein modification; protein glycosylation.</text>
</comment>
<proteinExistence type="inferred from homology"/>
<protein>
    <recommendedName>
        <fullName evidence="11">Fucosyltransferase</fullName>
        <ecNumber evidence="11">2.4.1.-</ecNumber>
    </recommendedName>
</protein>
<evidence type="ECO:0000259" key="13">
    <source>
        <dbReference type="Pfam" id="PF17039"/>
    </source>
</evidence>
<evidence type="ECO:0000256" key="11">
    <source>
        <dbReference type="RuleBase" id="RU003832"/>
    </source>
</evidence>
<evidence type="ECO:0000256" key="3">
    <source>
        <dbReference type="ARBA" id="ARBA00008919"/>
    </source>
</evidence>
<comment type="subcellular location">
    <subcellularLocation>
        <location evidence="1 11">Golgi apparatus</location>
        <location evidence="1 11">Golgi stack membrane</location>
        <topology evidence="1 11">Single-pass type II membrane protein</topology>
    </subcellularLocation>
</comment>
<dbReference type="InterPro" id="IPR055270">
    <property type="entry name" value="Glyco_tran_10_C"/>
</dbReference>
<feature type="domain" description="Fucosyltransferase N-terminal" evidence="13">
    <location>
        <begin position="162"/>
        <end position="260"/>
    </location>
</feature>
<evidence type="ECO:0000313" key="14">
    <source>
        <dbReference type="EMBL" id="CAH3907830.1"/>
    </source>
</evidence>
<evidence type="ECO:0000256" key="5">
    <source>
        <dbReference type="ARBA" id="ARBA00022679"/>
    </source>
</evidence>
<dbReference type="AlphaFoldDB" id="A0A9P0SSD6"/>
<feature type="transmembrane region" description="Helical" evidence="11">
    <location>
        <begin position="125"/>
        <end position="147"/>
    </location>
</feature>
<evidence type="ECO:0000256" key="6">
    <source>
        <dbReference type="ARBA" id="ARBA00022692"/>
    </source>
</evidence>
<evidence type="ECO:0000256" key="7">
    <source>
        <dbReference type="ARBA" id="ARBA00022968"/>
    </source>
</evidence>
<dbReference type="InterPro" id="IPR001503">
    <property type="entry name" value="Glyco_trans_10"/>
</dbReference>
<dbReference type="Pfam" id="PF17039">
    <property type="entry name" value="Glyco_tran_10_N"/>
    <property type="match status" value="1"/>
</dbReference>
<dbReference type="Pfam" id="PF00852">
    <property type="entry name" value="Glyco_transf_10"/>
    <property type="match status" value="1"/>
</dbReference>
<dbReference type="InterPro" id="IPR038577">
    <property type="entry name" value="GT10-like_C_sf"/>
</dbReference>
<feature type="transmembrane region" description="Helical" evidence="11">
    <location>
        <begin position="20"/>
        <end position="45"/>
    </location>
</feature>
<keyword evidence="4 11" id="KW-0328">Glycosyltransferase</keyword>
<keyword evidence="9 11" id="KW-0472">Membrane</keyword>
<evidence type="ECO:0000259" key="12">
    <source>
        <dbReference type="Pfam" id="PF00852"/>
    </source>
</evidence>
<keyword evidence="5 11" id="KW-0808">Transferase</keyword>
<feature type="transmembrane region" description="Helical" evidence="11">
    <location>
        <begin position="52"/>
        <end position="72"/>
    </location>
</feature>
<dbReference type="GO" id="GO:0032580">
    <property type="term" value="C:Golgi cisterna membrane"/>
    <property type="evidence" value="ECO:0007669"/>
    <property type="project" value="UniProtKB-SubCell"/>
</dbReference>
<keyword evidence="15" id="KW-1185">Reference proteome</keyword>
<dbReference type="Proteomes" id="UP001152562">
    <property type="component" value="Unassembled WGS sequence"/>
</dbReference>
<accession>A0A9P0SSD6</accession>
<keyword evidence="10" id="KW-0325">Glycoprotein</keyword>
<evidence type="ECO:0000256" key="9">
    <source>
        <dbReference type="ARBA" id="ARBA00023136"/>
    </source>
</evidence>
<evidence type="ECO:0000256" key="10">
    <source>
        <dbReference type="ARBA" id="ARBA00023180"/>
    </source>
</evidence>
<name>A0A9P0SSD6_PIEBR</name>
<evidence type="ECO:0000256" key="2">
    <source>
        <dbReference type="ARBA" id="ARBA00004922"/>
    </source>
</evidence>
<dbReference type="PANTHER" id="PTHR11929:SF194">
    <property type="entry name" value="ALPHA-(1,3)-FUCOSYLTRANSFERASE 10"/>
    <property type="match status" value="1"/>
</dbReference>
<feature type="domain" description="Fucosyltransferase C-terminal" evidence="12">
    <location>
        <begin position="291"/>
        <end position="483"/>
    </location>
</feature>
<reference evidence="14" key="1">
    <citation type="submission" date="2022-05" db="EMBL/GenBank/DDBJ databases">
        <authorList>
            <person name="Okamura Y."/>
        </authorList>
    </citation>
    <scope>NUCLEOTIDE SEQUENCE</scope>
</reference>